<sequence length="113" mass="12257">MLHPPSMWSYTEAHPFRMPPVGKPLGCCYTEISMKKGKEDPPVGIDDRKQARVCVAGWMVGGFLSICINASICGAREGEREDRLTGDCVEIDLAYGACDTAMPCACVAGWTDL</sequence>
<dbReference type="AlphaFoldDB" id="A0A7S1KF51"/>
<name>A0A7S1KF51_9ALVE</name>
<reference evidence="1" key="1">
    <citation type="submission" date="2021-01" db="EMBL/GenBank/DDBJ databases">
        <authorList>
            <person name="Corre E."/>
            <person name="Pelletier E."/>
            <person name="Niang G."/>
            <person name="Scheremetjew M."/>
            <person name="Finn R."/>
            <person name="Kale V."/>
            <person name="Holt S."/>
            <person name="Cochrane G."/>
            <person name="Meng A."/>
            <person name="Brown T."/>
            <person name="Cohen L."/>
        </authorList>
    </citation>
    <scope>NUCLEOTIDE SEQUENCE</scope>
    <source>
        <strain evidence="1">CCMP3346</strain>
    </source>
</reference>
<proteinExistence type="predicted"/>
<organism evidence="1">
    <name type="scientific">Vitrella brassicaformis</name>
    <dbReference type="NCBI Taxonomy" id="1169539"/>
    <lineage>
        <taxon>Eukaryota</taxon>
        <taxon>Sar</taxon>
        <taxon>Alveolata</taxon>
        <taxon>Colpodellida</taxon>
        <taxon>Vitrellaceae</taxon>
        <taxon>Vitrella</taxon>
    </lineage>
</organism>
<protein>
    <submittedName>
        <fullName evidence="1">Uncharacterized protein</fullName>
    </submittedName>
</protein>
<evidence type="ECO:0000313" key="1">
    <source>
        <dbReference type="EMBL" id="CAD9072117.1"/>
    </source>
</evidence>
<gene>
    <name evidence="1" type="ORF">VBRA1451_LOCUS27200</name>
</gene>
<dbReference type="EMBL" id="HBGB01046230">
    <property type="protein sequence ID" value="CAD9072117.1"/>
    <property type="molecule type" value="Transcribed_RNA"/>
</dbReference>
<accession>A0A7S1KF51</accession>